<accession>A0A1K0IL32</accession>
<reference evidence="1" key="1">
    <citation type="submission" date="2016-09" db="EMBL/GenBank/DDBJ databases">
        <authorList>
            <person name="Capua I."/>
            <person name="De Benedictis P."/>
            <person name="Joannis T."/>
            <person name="Lombin L.H."/>
            <person name="Cattoli G."/>
        </authorList>
    </citation>
    <scope>NUCLEOTIDE SEQUENCE</scope>
    <source>
        <strain evidence="1">B9</strain>
    </source>
</reference>
<gene>
    <name evidence="1" type="ORF">CNECB9_4260005</name>
</gene>
<protein>
    <recommendedName>
        <fullName evidence="2">LysR family transcriptional regulator</fullName>
    </recommendedName>
</protein>
<sequence>MVSMPSRFAMATVLSRGQHRQRSTRSVPPTEIGRHFYEQARAAMAQLTQAAESVSKISQELCGELRLLAPMSFGTLWLSPLSPASRSCTRA</sequence>
<dbReference type="AlphaFoldDB" id="A0A1K0IL32"/>
<proteinExistence type="predicted"/>
<evidence type="ECO:0008006" key="2">
    <source>
        <dbReference type="Google" id="ProtNLM"/>
    </source>
</evidence>
<organism evidence="1">
    <name type="scientific">Cupriavidus necator</name>
    <name type="common">Alcaligenes eutrophus</name>
    <name type="synonym">Ralstonia eutropha</name>
    <dbReference type="NCBI Taxonomy" id="106590"/>
    <lineage>
        <taxon>Bacteria</taxon>
        <taxon>Pseudomonadati</taxon>
        <taxon>Pseudomonadota</taxon>
        <taxon>Betaproteobacteria</taxon>
        <taxon>Burkholderiales</taxon>
        <taxon>Burkholderiaceae</taxon>
        <taxon>Cupriavidus</taxon>
    </lineage>
</organism>
<name>A0A1K0IL32_CUPNE</name>
<evidence type="ECO:0000313" key="1">
    <source>
        <dbReference type="EMBL" id="SCU83777.1"/>
    </source>
</evidence>
<dbReference type="EMBL" id="FMSH01000364">
    <property type="protein sequence ID" value="SCU83777.1"/>
    <property type="molecule type" value="Genomic_DNA"/>
</dbReference>